<dbReference type="EMBL" id="MRCY01000128">
    <property type="protein sequence ID" value="RKK95839.1"/>
    <property type="molecule type" value="Genomic_DNA"/>
</dbReference>
<dbReference type="InterPro" id="IPR011707">
    <property type="entry name" value="Cu-oxidase-like_N"/>
</dbReference>
<dbReference type="FunFam" id="2.60.40.420:FF:000021">
    <property type="entry name" value="Extracellular dihydrogeodin oxidase/laccase"/>
    <property type="match status" value="1"/>
</dbReference>
<keyword evidence="3" id="KW-0732">Signal</keyword>
<comment type="caution">
    <text evidence="11">The sequence shown here is derived from an EMBL/GenBank/DDBJ whole genome shotgun (WGS) entry which is preliminary data.</text>
</comment>
<evidence type="ECO:0000256" key="1">
    <source>
        <dbReference type="ARBA" id="ARBA00010609"/>
    </source>
</evidence>
<evidence type="ECO:0000256" key="7">
    <source>
        <dbReference type="ARBA" id="ARBA00023180"/>
    </source>
</evidence>
<dbReference type="Pfam" id="PF07731">
    <property type="entry name" value="Cu-oxidase_2"/>
    <property type="match status" value="1"/>
</dbReference>
<dbReference type="InterPro" id="IPR008972">
    <property type="entry name" value="Cupredoxin"/>
</dbReference>
<keyword evidence="6" id="KW-0186">Copper</keyword>
<keyword evidence="7" id="KW-0325">Glycoprotein</keyword>
<accession>A0A420PTI2</accession>
<dbReference type="VEuPathDB" id="FungiDB:FOZG_17478"/>
<dbReference type="AlphaFoldDB" id="A0A420PTI2"/>
<protein>
    <submittedName>
        <fullName evidence="11">Laccase-2</fullName>
    </submittedName>
</protein>
<dbReference type="CDD" id="cd13901">
    <property type="entry name" value="CuRO_3_MaLCC_like"/>
    <property type="match status" value="1"/>
</dbReference>
<evidence type="ECO:0000256" key="6">
    <source>
        <dbReference type="ARBA" id="ARBA00023008"/>
    </source>
</evidence>
<keyword evidence="2" id="KW-0479">Metal-binding</keyword>
<dbReference type="CDD" id="cd13854">
    <property type="entry name" value="CuRO_1_MaLCC_like"/>
    <property type="match status" value="1"/>
</dbReference>
<dbReference type="PANTHER" id="PTHR11709:SF145">
    <property type="entry name" value="LCC1"/>
    <property type="match status" value="1"/>
</dbReference>
<dbReference type="PANTHER" id="PTHR11709">
    <property type="entry name" value="MULTI-COPPER OXIDASE"/>
    <property type="match status" value="1"/>
</dbReference>
<dbReference type="CDD" id="cd13880">
    <property type="entry name" value="CuRO_2_MaLCC_like"/>
    <property type="match status" value="1"/>
</dbReference>
<dbReference type="GO" id="GO:0005507">
    <property type="term" value="F:copper ion binding"/>
    <property type="evidence" value="ECO:0007669"/>
    <property type="project" value="InterPro"/>
</dbReference>
<evidence type="ECO:0000313" key="12">
    <source>
        <dbReference type="Proteomes" id="UP000285860"/>
    </source>
</evidence>
<evidence type="ECO:0000256" key="3">
    <source>
        <dbReference type="ARBA" id="ARBA00022729"/>
    </source>
</evidence>
<dbReference type="Pfam" id="PF07732">
    <property type="entry name" value="Cu-oxidase_3"/>
    <property type="match status" value="1"/>
</dbReference>
<dbReference type="VEuPathDB" id="FungiDB:FOC1_g10000448"/>
<dbReference type="VEuPathDB" id="FungiDB:FOC4_g10013409"/>
<feature type="domain" description="Plastocyanin-like" evidence="8">
    <location>
        <begin position="205"/>
        <end position="362"/>
    </location>
</feature>
<organism evidence="11 12">
    <name type="scientific">Fusarium oxysporum</name>
    <name type="common">Fusarium vascular wilt</name>
    <dbReference type="NCBI Taxonomy" id="5507"/>
    <lineage>
        <taxon>Eukaryota</taxon>
        <taxon>Fungi</taxon>
        <taxon>Dikarya</taxon>
        <taxon>Ascomycota</taxon>
        <taxon>Pezizomycotina</taxon>
        <taxon>Sordariomycetes</taxon>
        <taxon>Hypocreomycetidae</taxon>
        <taxon>Hypocreales</taxon>
        <taxon>Nectriaceae</taxon>
        <taxon>Fusarium</taxon>
        <taxon>Fusarium oxysporum species complex</taxon>
    </lineage>
</organism>
<dbReference type="PROSITE" id="PS00079">
    <property type="entry name" value="MULTICOPPER_OXIDASE1"/>
    <property type="match status" value="1"/>
</dbReference>
<dbReference type="VEuPathDB" id="FungiDB:HZS61_001853"/>
<reference evidence="11 12" key="1">
    <citation type="journal article" date="2018" name="Sci. Rep.">
        <title>Characterisation of pathogen-specific regions and novel effector candidates in Fusarium oxysporum f. sp. cepae.</title>
        <authorList>
            <person name="Armitage A.D."/>
            <person name="Taylor A."/>
            <person name="Sobczyk M.K."/>
            <person name="Baxter L."/>
            <person name="Greenfield B.P."/>
            <person name="Bates H.J."/>
            <person name="Wilson F."/>
            <person name="Jackson A.C."/>
            <person name="Ott S."/>
            <person name="Harrison R.J."/>
            <person name="Clarkson J.P."/>
        </authorList>
    </citation>
    <scope>NUCLEOTIDE SEQUENCE [LARGE SCALE GENOMIC DNA]</scope>
    <source>
        <strain evidence="11 12">Fo_A28</strain>
    </source>
</reference>
<dbReference type="VEuPathDB" id="FungiDB:FOXG_06022"/>
<evidence type="ECO:0000259" key="8">
    <source>
        <dbReference type="Pfam" id="PF00394"/>
    </source>
</evidence>
<dbReference type="InterPro" id="IPR033138">
    <property type="entry name" value="Cu_oxidase_CS"/>
</dbReference>
<dbReference type="VEuPathDB" id="FungiDB:FOMG_02381"/>
<feature type="domain" description="Plastocyanin-like" evidence="9">
    <location>
        <begin position="436"/>
        <end position="568"/>
    </location>
</feature>
<feature type="domain" description="Plastocyanin-like" evidence="10">
    <location>
        <begin position="80"/>
        <end position="193"/>
    </location>
</feature>
<dbReference type="VEuPathDB" id="FungiDB:FOIG_06099"/>
<dbReference type="InterPro" id="IPR001117">
    <property type="entry name" value="Cu-oxidase_2nd"/>
</dbReference>
<sequence>MGSTSSLHPFHLGGLGGQLSQHQTNGLSLLGTFDSPVLPSFLTDNPTPNGYPWSTLNPSTNYYNDYPNTGVIRRYDFSISRGTIAPDGYELGVILVNGQFPGPTIEANWGDTIQVTVSNDIENEGLAIHWHGFQQKTTPWEDGVPGITQCPIPPGKKFTYQFVAELYGTTWYHSHYSAQYSAGLFGPIVIYGPREKKNYDVDIGPILLNDWYHQEYFDLVEAVMKPGSPGFVFSDSNLINGKMNFNCSSVSPGDNTPCTSNAGVSKFHFKRGKTYRLRLINAGAEGLQRFSIDGHSMTVIANDFVPVEPYETKVVTLGIGQRSDILVKAKGDLDSYWMRSNISSKCSLSRAPDALAAIYYDHADQNKEPESEPWDIPDPGTCANDDLSLTKPIMKLSLPYADLTMDLEVNSFKNESDVTLWSLGNVSFRANYNSPTLLLSKLGNHSFEEQWNVRNTGKAKSVRINVINNTPVAHPMHLHGFNMYVLHEGPGTWDGTIINRNNPERRDVVMIRGNGHLVVQFDAANNPGQCHNSFAMTAHKFTGVWPFHCHIAWHVSAGLLTQFLTNPDKVERLRIPNIVAETCRQWGRWTSTNIPAQIDSGL</sequence>
<dbReference type="Proteomes" id="UP000285860">
    <property type="component" value="Unassembled WGS sequence"/>
</dbReference>
<dbReference type="FunFam" id="2.60.40.420:FF:000038">
    <property type="entry name" value="Extracellular dihydrogeodin oxidase/laccase"/>
    <property type="match status" value="1"/>
</dbReference>
<evidence type="ECO:0000313" key="11">
    <source>
        <dbReference type="EMBL" id="RKK95839.1"/>
    </source>
</evidence>
<evidence type="ECO:0000259" key="9">
    <source>
        <dbReference type="Pfam" id="PF07731"/>
    </source>
</evidence>
<proteinExistence type="inferred from homology"/>
<dbReference type="PROSITE" id="PS00080">
    <property type="entry name" value="MULTICOPPER_OXIDASE2"/>
    <property type="match status" value="1"/>
</dbReference>
<dbReference type="InterPro" id="IPR045087">
    <property type="entry name" value="Cu-oxidase_fam"/>
</dbReference>
<gene>
    <name evidence="11" type="ORF">BFJ68_g14633</name>
</gene>
<dbReference type="InterPro" id="IPR002355">
    <property type="entry name" value="Cu_oxidase_Cu_BS"/>
</dbReference>
<dbReference type="Pfam" id="PF00394">
    <property type="entry name" value="Cu-oxidase"/>
    <property type="match status" value="1"/>
</dbReference>
<keyword evidence="4" id="KW-0677">Repeat</keyword>
<evidence type="ECO:0000259" key="10">
    <source>
        <dbReference type="Pfam" id="PF07732"/>
    </source>
</evidence>
<keyword evidence="5" id="KW-0560">Oxidoreductase</keyword>
<evidence type="ECO:0000256" key="4">
    <source>
        <dbReference type="ARBA" id="ARBA00022737"/>
    </source>
</evidence>
<evidence type="ECO:0000256" key="2">
    <source>
        <dbReference type="ARBA" id="ARBA00022723"/>
    </source>
</evidence>
<dbReference type="InterPro" id="IPR011706">
    <property type="entry name" value="Cu-oxidase_C"/>
</dbReference>
<name>A0A420PTI2_FUSOX</name>
<dbReference type="SUPFAM" id="SSF49503">
    <property type="entry name" value="Cupredoxins"/>
    <property type="match status" value="3"/>
</dbReference>
<dbReference type="Gene3D" id="2.60.40.420">
    <property type="entry name" value="Cupredoxins - blue copper proteins"/>
    <property type="match status" value="3"/>
</dbReference>
<comment type="similarity">
    <text evidence="1">Belongs to the multicopper oxidase family.</text>
</comment>
<dbReference type="GO" id="GO:0016491">
    <property type="term" value="F:oxidoreductase activity"/>
    <property type="evidence" value="ECO:0007669"/>
    <property type="project" value="UniProtKB-KW"/>
</dbReference>
<evidence type="ECO:0000256" key="5">
    <source>
        <dbReference type="ARBA" id="ARBA00023002"/>
    </source>
</evidence>